<comment type="caution">
    <text evidence="1">The sequence shown here is derived from an EMBL/GenBank/DDBJ whole genome shotgun (WGS) entry which is preliminary data.</text>
</comment>
<name>A0A2U2NC92_9BIFI</name>
<dbReference type="RefSeq" id="WP_109056334.1">
    <property type="nucleotide sequence ID" value="NZ_QFFM01000003.1"/>
</dbReference>
<gene>
    <name evidence="1" type="ORF">DF196_02360</name>
</gene>
<sequence length="120" mass="13444">MNIAYKNYLLEAADDMNLTDMAKTIINGFINQLDKYTDGEPSVDEYAEAANSSIAYQCDRISLIDHSIDPNKLTDDQRDELLATWSGILLDMLCDSDMIDDALDEALDQMGINRDDIADN</sequence>
<dbReference type="Proteomes" id="UP000245876">
    <property type="component" value="Unassembled WGS sequence"/>
</dbReference>
<evidence type="ECO:0000313" key="1">
    <source>
        <dbReference type="EMBL" id="PWG66765.1"/>
    </source>
</evidence>
<proteinExistence type="predicted"/>
<protein>
    <submittedName>
        <fullName evidence="1">Uncharacterized protein</fullName>
    </submittedName>
</protein>
<accession>A0A2U2NC92</accession>
<evidence type="ECO:0000313" key="2">
    <source>
        <dbReference type="Proteomes" id="UP000245876"/>
    </source>
</evidence>
<reference evidence="1 2" key="1">
    <citation type="journal article" date="2018" name="Int. J. Syst. Evol. Microbiol.">
        <title>Bifidobacterium callitrichidarum sp. nov. from the faeces of the emperor tamarin (Saguinus imperator).</title>
        <authorList>
            <person name="Modesto M."/>
            <person name="Michelini S."/>
            <person name="Sansosti M.C."/>
            <person name="De Filippo C."/>
            <person name="Cavalieri D."/>
            <person name="Qvirist L."/>
            <person name="Andlid T."/>
            <person name="Spiezio C."/>
            <person name="Sandri C."/>
            <person name="Pascarelli S."/>
            <person name="Sgorbati B."/>
            <person name="Mattarelli P."/>
        </authorList>
    </citation>
    <scope>NUCLEOTIDE SEQUENCE [LARGE SCALE GENOMIC DNA]</scope>
    <source>
        <strain evidence="1 2">TRI 5</strain>
    </source>
</reference>
<dbReference type="EMBL" id="QFFM01000003">
    <property type="protein sequence ID" value="PWG66765.1"/>
    <property type="molecule type" value="Genomic_DNA"/>
</dbReference>
<keyword evidence="2" id="KW-1185">Reference proteome</keyword>
<dbReference type="AlphaFoldDB" id="A0A2U2NC92"/>
<organism evidence="1 2">
    <name type="scientific">Bifidobacterium callitrichidarum</name>
    <dbReference type="NCBI Taxonomy" id="2052941"/>
    <lineage>
        <taxon>Bacteria</taxon>
        <taxon>Bacillati</taxon>
        <taxon>Actinomycetota</taxon>
        <taxon>Actinomycetes</taxon>
        <taxon>Bifidobacteriales</taxon>
        <taxon>Bifidobacteriaceae</taxon>
        <taxon>Bifidobacterium</taxon>
    </lineage>
</organism>